<gene>
    <name evidence="1" type="ORF">EX30DRAFT_351262</name>
</gene>
<sequence>MGECGVFFPEWEWLIRRNRFTGLMSSRFIERPIGTSTIGMTTNLTAFQMAYMTIARPPISQNPVRHHTRRVDRPMRRGVRNLQSRHLLEHRLTARRANTRTLLETESQAVGALDPRVSHGKVGCYKGERRIPARAALLSGIARLGPDVNYRFQSVSPIQHASSLPEPPDEGVLGGPLGSILDHLTTATWILTSAQLALAKPLKWVKRTIGRIWRLLGDLVAAAMLKSSASSFDGHANVSGRSRDCV</sequence>
<dbReference type="AlphaFoldDB" id="A0A4S2MRY7"/>
<dbReference type="InParanoid" id="A0A4S2MRY7"/>
<accession>A0A4S2MRY7</accession>
<dbReference type="EMBL" id="ML220145">
    <property type="protein sequence ID" value="TGZ78077.1"/>
    <property type="molecule type" value="Genomic_DNA"/>
</dbReference>
<organism evidence="1 2">
    <name type="scientific">Ascodesmis nigricans</name>
    <dbReference type="NCBI Taxonomy" id="341454"/>
    <lineage>
        <taxon>Eukaryota</taxon>
        <taxon>Fungi</taxon>
        <taxon>Dikarya</taxon>
        <taxon>Ascomycota</taxon>
        <taxon>Pezizomycotina</taxon>
        <taxon>Pezizomycetes</taxon>
        <taxon>Pezizales</taxon>
        <taxon>Ascodesmidaceae</taxon>
        <taxon>Ascodesmis</taxon>
    </lineage>
</organism>
<reference evidence="1 2" key="1">
    <citation type="submission" date="2019-04" db="EMBL/GenBank/DDBJ databases">
        <title>Comparative genomics and transcriptomics to analyze fruiting body development in filamentous ascomycetes.</title>
        <authorList>
            <consortium name="DOE Joint Genome Institute"/>
            <person name="Lutkenhaus R."/>
            <person name="Traeger S."/>
            <person name="Breuer J."/>
            <person name="Kuo A."/>
            <person name="Lipzen A."/>
            <person name="Pangilinan J."/>
            <person name="Dilworth D."/>
            <person name="Sandor L."/>
            <person name="Poggeler S."/>
            <person name="Barry K."/>
            <person name="Grigoriev I.V."/>
            <person name="Nowrousian M."/>
        </authorList>
    </citation>
    <scope>NUCLEOTIDE SEQUENCE [LARGE SCALE GENOMIC DNA]</scope>
    <source>
        <strain evidence="1 2">CBS 389.68</strain>
    </source>
</reference>
<dbReference type="Proteomes" id="UP000298138">
    <property type="component" value="Unassembled WGS sequence"/>
</dbReference>
<proteinExistence type="predicted"/>
<evidence type="ECO:0000313" key="2">
    <source>
        <dbReference type="Proteomes" id="UP000298138"/>
    </source>
</evidence>
<name>A0A4S2MRY7_9PEZI</name>
<keyword evidence="2" id="KW-1185">Reference proteome</keyword>
<evidence type="ECO:0000313" key="1">
    <source>
        <dbReference type="EMBL" id="TGZ78077.1"/>
    </source>
</evidence>
<protein>
    <submittedName>
        <fullName evidence="1">Uncharacterized protein</fullName>
    </submittedName>
</protein>